<sequence>MVRTWQQWLSPRPVRRTETPSEPRMLSQNGAALFEFHYDRDGRLVVRETHYAENKLVQDGRSGPPLHIHCGQTEYFQVESGTLAVIRNGKKSILTKGGGIIKIPPGTRYRIPSYISTAP</sequence>
<dbReference type="Gene3D" id="2.60.120.10">
    <property type="entry name" value="Jelly Rolls"/>
    <property type="match status" value="1"/>
</dbReference>
<comment type="caution">
    <text evidence="2">The sequence shown here is derived from an EMBL/GenBank/DDBJ whole genome shotgun (WGS) entry which is preliminary data.</text>
</comment>
<organism evidence="2 3">
    <name type="scientific">Gibberella nygamai</name>
    <name type="common">Bean root rot disease fungus</name>
    <name type="synonym">Fusarium nygamai</name>
    <dbReference type="NCBI Taxonomy" id="42673"/>
    <lineage>
        <taxon>Eukaryota</taxon>
        <taxon>Fungi</taxon>
        <taxon>Dikarya</taxon>
        <taxon>Ascomycota</taxon>
        <taxon>Pezizomycotina</taxon>
        <taxon>Sordariomycetes</taxon>
        <taxon>Hypocreomycetidae</taxon>
        <taxon>Hypocreales</taxon>
        <taxon>Nectriaceae</taxon>
        <taxon>Fusarium</taxon>
        <taxon>Fusarium fujikuroi species complex</taxon>
    </lineage>
</organism>
<evidence type="ECO:0000313" key="2">
    <source>
        <dbReference type="EMBL" id="PNP74339.1"/>
    </source>
</evidence>
<evidence type="ECO:0000256" key="1">
    <source>
        <dbReference type="SAM" id="MobiDB-lite"/>
    </source>
</evidence>
<accession>A0A2K0VWD9</accession>
<protein>
    <recommendedName>
        <fullName evidence="4">Cupin 2 conserved barrel domain-containing protein</fullName>
    </recommendedName>
</protein>
<gene>
    <name evidence="2" type="ORF">FNYG_12388</name>
</gene>
<reference evidence="2 3" key="1">
    <citation type="submission" date="2017-06" db="EMBL/GenBank/DDBJ databases">
        <title>Genome of Fusarium nygamai isolate CS10214.</title>
        <authorList>
            <person name="Gardiner D.M."/>
            <person name="Obanor F."/>
            <person name="Kazan K."/>
        </authorList>
    </citation>
    <scope>NUCLEOTIDE SEQUENCE [LARGE SCALE GENOMIC DNA]</scope>
    <source>
        <strain evidence="2 3">CS10214</strain>
    </source>
</reference>
<name>A0A2K0VWD9_GIBNY</name>
<dbReference type="STRING" id="42673.A0A2K0VWD9"/>
<dbReference type="Proteomes" id="UP000236664">
    <property type="component" value="Unassembled WGS sequence"/>
</dbReference>
<dbReference type="SUPFAM" id="SSF51182">
    <property type="entry name" value="RmlC-like cupins"/>
    <property type="match status" value="1"/>
</dbReference>
<dbReference type="OrthoDB" id="9976870at2759"/>
<dbReference type="InterPro" id="IPR011051">
    <property type="entry name" value="RmlC_Cupin_sf"/>
</dbReference>
<evidence type="ECO:0008006" key="4">
    <source>
        <dbReference type="Google" id="ProtNLM"/>
    </source>
</evidence>
<dbReference type="AlphaFoldDB" id="A0A2K0VWD9"/>
<dbReference type="InterPro" id="IPR014710">
    <property type="entry name" value="RmlC-like_jellyroll"/>
</dbReference>
<feature type="region of interest" description="Disordered" evidence="1">
    <location>
        <begin position="1"/>
        <end position="26"/>
    </location>
</feature>
<proteinExistence type="predicted"/>
<keyword evidence="3" id="KW-1185">Reference proteome</keyword>
<dbReference type="EMBL" id="MTQA01000214">
    <property type="protein sequence ID" value="PNP74339.1"/>
    <property type="molecule type" value="Genomic_DNA"/>
</dbReference>
<evidence type="ECO:0000313" key="3">
    <source>
        <dbReference type="Proteomes" id="UP000236664"/>
    </source>
</evidence>